<dbReference type="Gene3D" id="2.60.120.260">
    <property type="entry name" value="Galactose-binding domain-like"/>
    <property type="match status" value="1"/>
</dbReference>
<feature type="region of interest" description="Disordered" evidence="1">
    <location>
        <begin position="75"/>
        <end position="100"/>
    </location>
</feature>
<organism evidence="2">
    <name type="scientific">marine sediment metagenome</name>
    <dbReference type="NCBI Taxonomy" id="412755"/>
    <lineage>
        <taxon>unclassified sequences</taxon>
        <taxon>metagenomes</taxon>
        <taxon>ecological metagenomes</taxon>
    </lineage>
</organism>
<evidence type="ECO:0008006" key="3">
    <source>
        <dbReference type="Google" id="ProtNLM"/>
    </source>
</evidence>
<gene>
    <name evidence="2" type="ORF">S03H2_42505</name>
</gene>
<sequence>DWQPVEKEMAWTANPDGTGKVLMYRMSAATAGSYGLDFYSDYIPIEPGAVYRFSCRYKTLGPTVKIFLKGYRPFEAQDGQPPQRRETYRRQVHPPGGPGEWHTVEADFVPSATRPKHAPTFLKVDLYAYWPAGVVYWDDVVLKKVRDAPPGPPPAPTDAEPLNTESLPEAKEMP</sequence>
<evidence type="ECO:0000313" key="2">
    <source>
        <dbReference type="EMBL" id="GAH76207.1"/>
    </source>
</evidence>
<comment type="caution">
    <text evidence="2">The sequence shown here is derived from an EMBL/GenBank/DDBJ whole genome shotgun (WGS) entry which is preliminary data.</text>
</comment>
<proteinExistence type="predicted"/>
<dbReference type="AlphaFoldDB" id="X1I3C4"/>
<dbReference type="EMBL" id="BARU01026467">
    <property type="protein sequence ID" value="GAH76207.1"/>
    <property type="molecule type" value="Genomic_DNA"/>
</dbReference>
<name>X1I3C4_9ZZZZ</name>
<reference evidence="2" key="1">
    <citation type="journal article" date="2014" name="Front. Microbiol.">
        <title>High frequency of phylogenetically diverse reductive dehalogenase-homologous genes in deep subseafloor sedimentary metagenomes.</title>
        <authorList>
            <person name="Kawai M."/>
            <person name="Futagami T."/>
            <person name="Toyoda A."/>
            <person name="Takaki Y."/>
            <person name="Nishi S."/>
            <person name="Hori S."/>
            <person name="Arai W."/>
            <person name="Tsubouchi T."/>
            <person name="Morono Y."/>
            <person name="Uchiyama I."/>
            <person name="Ito T."/>
            <person name="Fujiyama A."/>
            <person name="Inagaki F."/>
            <person name="Takami H."/>
        </authorList>
    </citation>
    <scope>NUCLEOTIDE SEQUENCE</scope>
    <source>
        <strain evidence="2">Expedition CK06-06</strain>
    </source>
</reference>
<feature type="region of interest" description="Disordered" evidence="1">
    <location>
        <begin position="146"/>
        <end position="174"/>
    </location>
</feature>
<protein>
    <recommendedName>
        <fullName evidence="3">CBM-cenC domain-containing protein</fullName>
    </recommendedName>
</protein>
<evidence type="ECO:0000256" key="1">
    <source>
        <dbReference type="SAM" id="MobiDB-lite"/>
    </source>
</evidence>
<accession>X1I3C4</accession>
<feature type="non-terminal residue" evidence="2">
    <location>
        <position position="1"/>
    </location>
</feature>